<protein>
    <submittedName>
        <fullName evidence="2">Peptidase M16</fullName>
    </submittedName>
</protein>
<accession>A0A3D8TV24</accession>
<evidence type="ECO:0000259" key="1">
    <source>
        <dbReference type="Pfam" id="PF05193"/>
    </source>
</evidence>
<organism evidence="2 3">
    <name type="scientific">Listeria kieliensis</name>
    <dbReference type="NCBI Taxonomy" id="1621700"/>
    <lineage>
        <taxon>Bacteria</taxon>
        <taxon>Bacillati</taxon>
        <taxon>Bacillota</taxon>
        <taxon>Bacilli</taxon>
        <taxon>Bacillales</taxon>
        <taxon>Listeriaceae</taxon>
        <taxon>Listeria</taxon>
    </lineage>
</organism>
<dbReference type="Pfam" id="PF05193">
    <property type="entry name" value="Peptidase_M16_C"/>
    <property type="match status" value="1"/>
</dbReference>
<evidence type="ECO:0000313" key="2">
    <source>
        <dbReference type="EMBL" id="RDX02868.1"/>
    </source>
</evidence>
<dbReference type="EMBL" id="LARY01000001">
    <property type="protein sequence ID" value="RDX02868.1"/>
    <property type="molecule type" value="Genomic_DNA"/>
</dbReference>
<dbReference type="SUPFAM" id="SSF63411">
    <property type="entry name" value="LuxS/MPP-like metallohydrolase"/>
    <property type="match status" value="2"/>
</dbReference>
<dbReference type="PANTHER" id="PTHR11851">
    <property type="entry name" value="METALLOPROTEASE"/>
    <property type="match status" value="1"/>
</dbReference>
<dbReference type="InterPro" id="IPR011249">
    <property type="entry name" value="Metalloenz_LuxS/M16"/>
</dbReference>
<dbReference type="RefSeq" id="WP_115752557.1">
    <property type="nucleotide sequence ID" value="NZ_LARY01000001.1"/>
</dbReference>
<evidence type="ECO:0000313" key="3">
    <source>
        <dbReference type="Proteomes" id="UP000257055"/>
    </source>
</evidence>
<dbReference type="AlphaFoldDB" id="A0A3D8TV24"/>
<name>A0A3D8TV24_9LIST</name>
<dbReference type="Proteomes" id="UP000257055">
    <property type="component" value="Unassembled WGS sequence"/>
</dbReference>
<comment type="caution">
    <text evidence="2">The sequence shown here is derived from an EMBL/GenBank/DDBJ whole genome shotgun (WGS) entry which is preliminary data.</text>
</comment>
<dbReference type="GO" id="GO:0046872">
    <property type="term" value="F:metal ion binding"/>
    <property type="evidence" value="ECO:0007669"/>
    <property type="project" value="InterPro"/>
</dbReference>
<sequence>MQTYEEKVGAVRLTLLETKKFKSSKIVFKFRAPLERETITKRALLSMLFETNNEMYKTQTEFRRRLAYLYGANFYTTVEKKGNEHILTAVFDLVNGKLVKDGEKLLKEAFQFIQQVFFFPNAADASFHEATLEREKINLKSRLESVFDDKIRYANKRLIEEMFADDVFKYPASGVLEDVDAISASELYHYYQRFLKEDQIDLLVCGDITRDELIPQVEALPFSKREEAASKNERETTQTEMHEVFETQPINQGKLALGYHTGVYFGDSNFVPLQLANGLLGGFSNSKIFINVREKASLAYYASSRIDSFKGFMLISAGIDEKNYKQARAIIEEQVKAMKQGDFTEDELEQTKKMYINQLLEANDSAQGLIELTYNNLLKEADLSLENWIRKIKQVSKDEVTEAAQFFEMNTLYFLSKEVTGDE</sequence>
<gene>
    <name evidence="2" type="ORF">UR08_05035</name>
</gene>
<dbReference type="NCBIfam" id="NF047422">
    <property type="entry name" value="YfmF_fam"/>
    <property type="match status" value="1"/>
</dbReference>
<reference evidence="3" key="1">
    <citation type="submission" date="2015-04" db="EMBL/GenBank/DDBJ databases">
        <authorList>
            <person name="Schardt J."/>
            <person name="Mueller-Herbst S."/>
            <person name="Scherer S."/>
            <person name="Huptas C."/>
        </authorList>
    </citation>
    <scope>NUCLEOTIDE SEQUENCE [LARGE SCALE GENOMIC DNA]</scope>
    <source>
        <strain evidence="3">Kiel-L1</strain>
    </source>
</reference>
<keyword evidence="3" id="KW-1185">Reference proteome</keyword>
<dbReference type="PANTHER" id="PTHR11851:SF186">
    <property type="entry name" value="INACTIVE METALLOPROTEASE YMFF-RELATED"/>
    <property type="match status" value="1"/>
</dbReference>
<proteinExistence type="predicted"/>
<dbReference type="InterPro" id="IPR050361">
    <property type="entry name" value="MPP/UQCRC_Complex"/>
</dbReference>
<dbReference type="Gene3D" id="3.30.830.10">
    <property type="entry name" value="Metalloenzyme, LuxS/M16 peptidase-like"/>
    <property type="match status" value="2"/>
</dbReference>
<feature type="domain" description="Peptidase M16 C-terminal" evidence="1">
    <location>
        <begin position="182"/>
        <end position="354"/>
    </location>
</feature>
<dbReference type="InterPro" id="IPR007863">
    <property type="entry name" value="Peptidase_M16_C"/>
</dbReference>